<protein>
    <recommendedName>
        <fullName evidence="3">exo-alpha-sialidase</fullName>
        <ecNumber evidence="3">3.2.1.18</ecNumber>
    </recommendedName>
</protein>
<evidence type="ECO:0000313" key="11">
    <source>
        <dbReference type="EMBL" id="MST93591.1"/>
    </source>
</evidence>
<dbReference type="Gene3D" id="2.60.120.200">
    <property type="match status" value="2"/>
</dbReference>
<dbReference type="SUPFAM" id="SSF49899">
    <property type="entry name" value="Concanavalin A-like lectins/glucanases"/>
    <property type="match status" value="2"/>
</dbReference>
<gene>
    <name evidence="11" type="ORF">FYJ76_16905</name>
</gene>
<evidence type="ECO:0000256" key="2">
    <source>
        <dbReference type="ARBA" id="ARBA00009348"/>
    </source>
</evidence>
<name>A0A6I2UDZ4_9FIRM</name>
<evidence type="ECO:0000256" key="4">
    <source>
        <dbReference type="ARBA" id="ARBA00022729"/>
    </source>
</evidence>
<evidence type="ECO:0000256" key="1">
    <source>
        <dbReference type="ARBA" id="ARBA00000427"/>
    </source>
</evidence>
<evidence type="ECO:0000259" key="9">
    <source>
        <dbReference type="Pfam" id="PF02973"/>
    </source>
</evidence>
<dbReference type="GO" id="GO:0009313">
    <property type="term" value="P:oligosaccharide catabolic process"/>
    <property type="evidence" value="ECO:0007669"/>
    <property type="project" value="TreeGrafter"/>
</dbReference>
<evidence type="ECO:0000256" key="8">
    <source>
        <dbReference type="SAM" id="SignalP"/>
    </source>
</evidence>
<dbReference type="GO" id="GO:0004308">
    <property type="term" value="F:exo-alpha-sialidase activity"/>
    <property type="evidence" value="ECO:0007669"/>
    <property type="project" value="UniProtKB-EC"/>
</dbReference>
<dbReference type="SUPFAM" id="SSF50939">
    <property type="entry name" value="Sialidases"/>
    <property type="match status" value="1"/>
</dbReference>
<evidence type="ECO:0000256" key="3">
    <source>
        <dbReference type="ARBA" id="ARBA00012733"/>
    </source>
</evidence>
<dbReference type="Proteomes" id="UP000431913">
    <property type="component" value="Unassembled WGS sequence"/>
</dbReference>
<dbReference type="EMBL" id="VUNJ01000039">
    <property type="protein sequence ID" value="MST93591.1"/>
    <property type="molecule type" value="Genomic_DNA"/>
</dbReference>
<accession>A0A6I2UDZ4</accession>
<sequence length="905" mass="97827">MNRASCKVISAILCLCLLLSHSFLSASATEISDVPASPILSAENISITEGTPYDLSTNEAATTVMALTEGTIIIRYVSSSSQSYQSLFSVSNSTADNPDRHFHVYITPTGTLGMELRNTDSVFKYTMSATNAVVAGEENIIAFSANSESGTYKLFANGALVSTLVKDEYVFFDDIMGLDKVSLGSTVREGNNYPFGGTIYDAKVYDSPLTDAELIDATTLPEIEPEPAPDPVEVSLVRENIAVTSGTVIDLTEDADAAGVFNMQEGTILIKYTSTSANSIQSLFSVANSTSGNQNRHFHVYVTPDGVLGYELRNTDDEFKYTGSRASSVRNSYLGEAATNTIAFRADSETKTYSLFANGQKLTTASTDDYKFISDITGLDKISIGGTLRSGSVSYPFGGSIDTLQVSTEVYSDEYLIEATGGTTYGSYIFSSEDGLNCNYYRIPALLTLKSGKVVAAADARFGGTHDSKSNIDTAFAYSMDNGQTWSNPILPFHFVDYADQKVTWPTVAGARDLQIQGSASFIDPVMIQDRESGRLFIFVDVMPAGVGSSNASVGNGYKTIDGEQYLKLRWHEDGTNTYNYSLRNGVVFDDTTNTATEYAVNTDFEVLKNGVPLTVKQYTVNITGSTLNEVQTDTDVAMNVFYKDSVFKVYPTSYLGMVYSDNEGQTWSSMQLLNTLKSDSEKLLITGPGVGIQIKNGAYAGRMVVPVYSVTLAGFGVIYSDDGGTNWTYSPADTFSTGATAEAQIVEMLDGSLKAFLRTSSSYVAERTSVDGGVTWSDEVAVSEISTTSYGTQLSVINYSGTIDGKPAIILSSPNSTSGRNTGKIQIGLINNTGNESTDKYEIDWAYSYTIDGSVGYSYSCLSEMPDGNIGLLYEKYDSWSRNQLHLINVLPFETYSISQLIGE</sequence>
<comment type="catalytic activity">
    <reaction evidence="1">
        <text>Hydrolysis of alpha-(2-&gt;3)-, alpha-(2-&gt;6)-, alpha-(2-&gt;8)- glycosidic linkages of terminal sialic acid residues in oligosaccharides, glycoproteins, glycolipids, colominic acid and synthetic substrates.</text>
        <dbReference type="EC" id="3.2.1.18"/>
    </reaction>
</comment>
<keyword evidence="6" id="KW-0378">Hydrolase</keyword>
<dbReference type="EC" id="3.2.1.18" evidence="3"/>
<dbReference type="InterPro" id="IPR013320">
    <property type="entry name" value="ConA-like_dom_sf"/>
</dbReference>
<evidence type="ECO:0000313" key="12">
    <source>
        <dbReference type="Proteomes" id="UP000431913"/>
    </source>
</evidence>
<proteinExistence type="inferred from homology"/>
<dbReference type="PANTHER" id="PTHR10628:SF30">
    <property type="entry name" value="EXO-ALPHA-SIALIDASE"/>
    <property type="match status" value="1"/>
</dbReference>
<evidence type="ECO:0000256" key="6">
    <source>
        <dbReference type="ARBA" id="ARBA00022801"/>
    </source>
</evidence>
<dbReference type="AlphaFoldDB" id="A0A6I2UDZ4"/>
<dbReference type="InterPro" id="IPR023364">
    <property type="entry name" value="Trans_sialidase_dom3"/>
</dbReference>
<dbReference type="Pfam" id="PF02973">
    <property type="entry name" value="Sialidase"/>
    <property type="match status" value="2"/>
</dbReference>
<dbReference type="InterPro" id="IPR004124">
    <property type="entry name" value="Glyco_hydro_33_N"/>
</dbReference>
<evidence type="ECO:0000256" key="7">
    <source>
        <dbReference type="ARBA" id="ARBA00023295"/>
    </source>
</evidence>
<feature type="domain" description="Sialidase" evidence="10">
    <location>
        <begin position="649"/>
        <end position="871"/>
    </location>
</feature>
<dbReference type="PANTHER" id="PTHR10628">
    <property type="entry name" value="SIALIDASE"/>
    <property type="match status" value="1"/>
</dbReference>
<feature type="chain" id="PRO_5026304203" description="exo-alpha-sialidase" evidence="8">
    <location>
        <begin position="29"/>
        <end position="905"/>
    </location>
</feature>
<dbReference type="Gene3D" id="2.40.220.10">
    <property type="entry name" value="Intramolecular Trans-sialidase, Domain 3"/>
    <property type="match status" value="1"/>
</dbReference>
<comment type="similarity">
    <text evidence="2">Belongs to the glycosyl hydrolase 33 family.</text>
</comment>
<keyword evidence="7" id="KW-0326">Glycosidase</keyword>
<feature type="domain" description="Glycoside hydrolase family 33 N-terminal" evidence="9">
    <location>
        <begin position="240"/>
        <end position="421"/>
    </location>
</feature>
<keyword evidence="5" id="KW-0677">Repeat</keyword>
<keyword evidence="4 8" id="KW-0732">Signal</keyword>
<dbReference type="Pfam" id="PF13088">
    <property type="entry name" value="BNR_2"/>
    <property type="match status" value="1"/>
</dbReference>
<dbReference type="GO" id="GO:0006689">
    <property type="term" value="P:ganglioside catabolic process"/>
    <property type="evidence" value="ECO:0007669"/>
    <property type="project" value="TreeGrafter"/>
</dbReference>
<dbReference type="InterPro" id="IPR011040">
    <property type="entry name" value="Sialidase"/>
</dbReference>
<evidence type="ECO:0000256" key="5">
    <source>
        <dbReference type="ARBA" id="ARBA00022737"/>
    </source>
</evidence>
<dbReference type="GO" id="GO:0016020">
    <property type="term" value="C:membrane"/>
    <property type="evidence" value="ECO:0007669"/>
    <property type="project" value="TreeGrafter"/>
</dbReference>
<comment type="caution">
    <text evidence="11">The sequence shown here is derived from an EMBL/GenBank/DDBJ whole genome shotgun (WGS) entry which is preliminary data.</text>
</comment>
<evidence type="ECO:0000259" key="10">
    <source>
        <dbReference type="Pfam" id="PF13088"/>
    </source>
</evidence>
<dbReference type="Gene3D" id="2.120.10.10">
    <property type="match status" value="1"/>
</dbReference>
<dbReference type="InterPro" id="IPR036278">
    <property type="entry name" value="Sialidase_sf"/>
</dbReference>
<dbReference type="RefSeq" id="WP_082670811.1">
    <property type="nucleotide sequence ID" value="NZ_JANGBT010000027.1"/>
</dbReference>
<dbReference type="CDD" id="cd15482">
    <property type="entry name" value="Sialidase_non-viral"/>
    <property type="match status" value="1"/>
</dbReference>
<dbReference type="InterPro" id="IPR026856">
    <property type="entry name" value="Sialidase_fam"/>
</dbReference>
<organism evidence="11 12">
    <name type="scientific">Ruthenibacterium lactatiformans</name>
    <dbReference type="NCBI Taxonomy" id="1550024"/>
    <lineage>
        <taxon>Bacteria</taxon>
        <taxon>Bacillati</taxon>
        <taxon>Bacillota</taxon>
        <taxon>Clostridia</taxon>
        <taxon>Eubacteriales</taxon>
        <taxon>Oscillospiraceae</taxon>
        <taxon>Ruthenibacterium</taxon>
    </lineage>
</organism>
<reference evidence="11 12" key="1">
    <citation type="submission" date="2019-08" db="EMBL/GenBank/DDBJ databases">
        <title>In-depth cultivation of the pig gut microbiome towards novel bacterial diversity and tailored functional studies.</title>
        <authorList>
            <person name="Wylensek D."/>
            <person name="Hitch T.C.A."/>
            <person name="Clavel T."/>
        </authorList>
    </citation>
    <scope>NUCLEOTIDE SEQUENCE [LARGE SCALE GENOMIC DNA]</scope>
    <source>
        <strain evidence="11 12">WCA3-601-WT-6J</strain>
    </source>
</reference>
<feature type="domain" description="Glycoside hydrolase family 33 N-terminal" evidence="9">
    <location>
        <begin position="44"/>
        <end position="218"/>
    </location>
</feature>
<feature type="signal peptide" evidence="8">
    <location>
        <begin position="1"/>
        <end position="28"/>
    </location>
</feature>
<dbReference type="GO" id="GO:0005737">
    <property type="term" value="C:cytoplasm"/>
    <property type="evidence" value="ECO:0007669"/>
    <property type="project" value="TreeGrafter"/>
</dbReference>